<dbReference type="GO" id="GO:0022857">
    <property type="term" value="F:transmembrane transporter activity"/>
    <property type="evidence" value="ECO:0007669"/>
    <property type="project" value="InterPro"/>
</dbReference>
<feature type="transmembrane region" description="Helical" evidence="6">
    <location>
        <begin position="379"/>
        <end position="400"/>
    </location>
</feature>
<evidence type="ECO:0000256" key="6">
    <source>
        <dbReference type="SAM" id="Phobius"/>
    </source>
</evidence>
<keyword evidence="8" id="KW-1185">Reference proteome</keyword>
<dbReference type="SUPFAM" id="SSF103473">
    <property type="entry name" value="MFS general substrate transporter"/>
    <property type="match status" value="1"/>
</dbReference>
<evidence type="ECO:0000313" key="8">
    <source>
        <dbReference type="Proteomes" id="UP000799118"/>
    </source>
</evidence>
<dbReference type="EMBL" id="ML769498">
    <property type="protein sequence ID" value="KAE9397392.1"/>
    <property type="molecule type" value="Genomic_DNA"/>
</dbReference>
<proteinExistence type="predicted"/>
<evidence type="ECO:0000256" key="5">
    <source>
        <dbReference type="SAM" id="MobiDB-lite"/>
    </source>
</evidence>
<reference evidence="7" key="1">
    <citation type="journal article" date="2019" name="Environ. Microbiol.">
        <title>Fungal ecological strategies reflected in gene transcription - a case study of two litter decomposers.</title>
        <authorList>
            <person name="Barbi F."/>
            <person name="Kohler A."/>
            <person name="Barry K."/>
            <person name="Baskaran P."/>
            <person name="Daum C."/>
            <person name="Fauchery L."/>
            <person name="Ihrmark K."/>
            <person name="Kuo A."/>
            <person name="LaButti K."/>
            <person name="Lipzen A."/>
            <person name="Morin E."/>
            <person name="Grigoriev I.V."/>
            <person name="Henrissat B."/>
            <person name="Lindahl B."/>
            <person name="Martin F."/>
        </authorList>
    </citation>
    <scope>NUCLEOTIDE SEQUENCE</scope>
    <source>
        <strain evidence="7">JB14</strain>
    </source>
</reference>
<gene>
    <name evidence="7" type="ORF">BT96DRAFT_1020865</name>
</gene>
<feature type="transmembrane region" description="Helical" evidence="6">
    <location>
        <begin position="245"/>
        <end position="264"/>
    </location>
</feature>
<evidence type="ECO:0000256" key="4">
    <source>
        <dbReference type="ARBA" id="ARBA00023136"/>
    </source>
</evidence>
<sequence length="508" mass="55569">MSSEDSLVVALQSGTETVTDPPISETTPLLSSTTSEKKPWYSIERYAKSPAIYILPVILGSRLAIFIPTSTTVYIIQQVVCRSYYRANDPSRIPPGGTMPDDLCIAPDVQQLYSAIVSSIGVLNGIACMIGYSVLNHFSSRYGRKPAILLLLGIALTSNLSLLLSQMMSDEIWEVVWLGLWVLCDAFASVYLMIFLATTYVFDLVGAENRSSFLSMMYGCGILGGALAFGTGGAVTTGTHNILPVYRLAAILHVLVLVFTFFFLPESFTMEKRNELLRRSSEESQNNRNGLFQPIVSKLKTIVAPLKVLKPKFNYKPDQMGFFLAFLSLSYTFTTILVVPTIIPILRPIYKRRARQHHLTDSESSDQDTVSESTDYLDIHIAVVSLIVEAGGYVLFSAMTTKTGQYIAAFIIALGGGARAVFRSVVAASVEPLKQGETLAAVEMVASIGMVISPLYMGAVLSATIVIMPALIFYTIALIVLLGASVLFLIKDSDRYIKHPSQPLEVNE</sequence>
<protein>
    <submittedName>
        <fullName evidence="7">MFS general substrate transporter</fullName>
    </submittedName>
</protein>
<dbReference type="Gene3D" id="1.20.1250.20">
    <property type="entry name" value="MFS general substrate transporter like domains"/>
    <property type="match status" value="1"/>
</dbReference>
<keyword evidence="4 6" id="KW-0472">Membrane</keyword>
<dbReference type="AlphaFoldDB" id="A0A6A4HFT1"/>
<feature type="transmembrane region" description="Helical" evidence="6">
    <location>
        <begin position="438"/>
        <end position="459"/>
    </location>
</feature>
<evidence type="ECO:0000256" key="3">
    <source>
        <dbReference type="ARBA" id="ARBA00022989"/>
    </source>
</evidence>
<keyword evidence="3 6" id="KW-1133">Transmembrane helix</keyword>
<evidence type="ECO:0000256" key="2">
    <source>
        <dbReference type="ARBA" id="ARBA00022692"/>
    </source>
</evidence>
<dbReference type="InterPro" id="IPR011701">
    <property type="entry name" value="MFS"/>
</dbReference>
<feature type="transmembrane region" description="Helical" evidence="6">
    <location>
        <begin position="147"/>
        <end position="164"/>
    </location>
</feature>
<name>A0A6A4HFT1_9AGAR</name>
<dbReference type="GO" id="GO:0016020">
    <property type="term" value="C:membrane"/>
    <property type="evidence" value="ECO:0007669"/>
    <property type="project" value="UniProtKB-SubCell"/>
</dbReference>
<accession>A0A6A4HFT1</accession>
<dbReference type="Pfam" id="PF07690">
    <property type="entry name" value="MFS_1"/>
    <property type="match status" value="1"/>
</dbReference>
<dbReference type="PANTHER" id="PTHR23507">
    <property type="entry name" value="ZGC:174356"/>
    <property type="match status" value="1"/>
</dbReference>
<feature type="transmembrane region" description="Helical" evidence="6">
    <location>
        <begin position="406"/>
        <end position="426"/>
    </location>
</feature>
<feature type="transmembrane region" description="Helical" evidence="6">
    <location>
        <begin position="176"/>
        <end position="201"/>
    </location>
</feature>
<feature type="region of interest" description="Disordered" evidence="5">
    <location>
        <begin position="11"/>
        <end position="31"/>
    </location>
</feature>
<dbReference type="OrthoDB" id="3026777at2759"/>
<feature type="transmembrane region" description="Helical" evidence="6">
    <location>
        <begin position="51"/>
        <end position="76"/>
    </location>
</feature>
<dbReference type="Proteomes" id="UP000799118">
    <property type="component" value="Unassembled WGS sequence"/>
</dbReference>
<organism evidence="7 8">
    <name type="scientific">Gymnopus androsaceus JB14</name>
    <dbReference type="NCBI Taxonomy" id="1447944"/>
    <lineage>
        <taxon>Eukaryota</taxon>
        <taxon>Fungi</taxon>
        <taxon>Dikarya</taxon>
        <taxon>Basidiomycota</taxon>
        <taxon>Agaricomycotina</taxon>
        <taxon>Agaricomycetes</taxon>
        <taxon>Agaricomycetidae</taxon>
        <taxon>Agaricales</taxon>
        <taxon>Marasmiineae</taxon>
        <taxon>Omphalotaceae</taxon>
        <taxon>Gymnopus</taxon>
    </lineage>
</organism>
<dbReference type="InterPro" id="IPR036259">
    <property type="entry name" value="MFS_trans_sf"/>
</dbReference>
<evidence type="ECO:0000313" key="7">
    <source>
        <dbReference type="EMBL" id="KAE9397392.1"/>
    </source>
</evidence>
<feature type="transmembrane region" description="Helical" evidence="6">
    <location>
        <begin position="112"/>
        <end position="135"/>
    </location>
</feature>
<evidence type="ECO:0000256" key="1">
    <source>
        <dbReference type="ARBA" id="ARBA00004141"/>
    </source>
</evidence>
<keyword evidence="2 6" id="KW-0812">Transmembrane</keyword>
<dbReference type="PANTHER" id="PTHR23507:SF1">
    <property type="entry name" value="FI18259P1-RELATED"/>
    <property type="match status" value="1"/>
</dbReference>
<feature type="transmembrane region" description="Helical" evidence="6">
    <location>
        <begin position="213"/>
        <end position="233"/>
    </location>
</feature>
<comment type="subcellular location">
    <subcellularLocation>
        <location evidence="1">Membrane</location>
        <topology evidence="1">Multi-pass membrane protein</topology>
    </subcellularLocation>
</comment>
<feature type="transmembrane region" description="Helical" evidence="6">
    <location>
        <begin position="465"/>
        <end position="490"/>
    </location>
</feature>
<feature type="transmembrane region" description="Helical" evidence="6">
    <location>
        <begin position="322"/>
        <end position="346"/>
    </location>
</feature>